<evidence type="ECO:0000313" key="2">
    <source>
        <dbReference type="Proteomes" id="UP000248340"/>
    </source>
</evidence>
<dbReference type="PROSITE" id="PS51257">
    <property type="entry name" value="PROKAR_LIPOPROTEIN"/>
    <property type="match status" value="1"/>
</dbReference>
<proteinExistence type="predicted"/>
<reference evidence="1 2" key="1">
    <citation type="submission" date="2016-12" db="EMBL/GenBank/DDBJ databases">
        <title>The genomes of Aspergillus section Nigri reveals drivers in fungal speciation.</title>
        <authorList>
            <consortium name="DOE Joint Genome Institute"/>
            <person name="Vesth T.C."/>
            <person name="Nybo J."/>
            <person name="Theobald S."/>
            <person name="Brandl J."/>
            <person name="Frisvad J.C."/>
            <person name="Nielsen K.F."/>
            <person name="Lyhne E.K."/>
            <person name="Kogle M.E."/>
            <person name="Kuo A."/>
            <person name="Riley R."/>
            <person name="Clum A."/>
            <person name="Nolan M."/>
            <person name="Lipzen A."/>
            <person name="Salamov A."/>
            <person name="Henrissat B."/>
            <person name="Wiebenga A."/>
            <person name="De Vries R.P."/>
            <person name="Grigoriev I.V."/>
            <person name="Mortensen U.H."/>
            <person name="Andersen M.R."/>
            <person name="Baker S.E."/>
        </authorList>
    </citation>
    <scope>NUCLEOTIDE SEQUENCE [LARGE SCALE GENOMIC DNA]</scope>
    <source>
        <strain evidence="1 2">CBS 121591</strain>
    </source>
</reference>
<dbReference type="AlphaFoldDB" id="A0A319BVF5"/>
<dbReference type="RefSeq" id="XP_025486407.1">
    <property type="nucleotide sequence ID" value="XM_025636549.1"/>
</dbReference>
<accession>A0A319BVF5</accession>
<evidence type="ECO:0000313" key="1">
    <source>
        <dbReference type="EMBL" id="PYH76207.1"/>
    </source>
</evidence>
<organism evidence="1 2">
    <name type="scientific">Aspergillus uvarum CBS 121591</name>
    <dbReference type="NCBI Taxonomy" id="1448315"/>
    <lineage>
        <taxon>Eukaryota</taxon>
        <taxon>Fungi</taxon>
        <taxon>Dikarya</taxon>
        <taxon>Ascomycota</taxon>
        <taxon>Pezizomycotina</taxon>
        <taxon>Eurotiomycetes</taxon>
        <taxon>Eurotiomycetidae</taxon>
        <taxon>Eurotiales</taxon>
        <taxon>Aspergillaceae</taxon>
        <taxon>Aspergillus</taxon>
        <taxon>Aspergillus subgen. Circumdati</taxon>
    </lineage>
</organism>
<dbReference type="VEuPathDB" id="FungiDB:BO82DRAFT_359322"/>
<dbReference type="GeneID" id="37139290"/>
<name>A0A319BVF5_9EURO</name>
<protein>
    <submittedName>
        <fullName evidence="1">Uncharacterized protein</fullName>
    </submittedName>
</protein>
<dbReference type="Proteomes" id="UP000248340">
    <property type="component" value="Unassembled WGS sequence"/>
</dbReference>
<sequence>MQTRLVVLRVPEVHVMVCRRQPVPGLGIIVVACWFADQRLLIPPMVRSRRQTPEPATPAA</sequence>
<keyword evidence="2" id="KW-1185">Reference proteome</keyword>
<dbReference type="EMBL" id="KZ821764">
    <property type="protein sequence ID" value="PYH76207.1"/>
    <property type="molecule type" value="Genomic_DNA"/>
</dbReference>
<gene>
    <name evidence="1" type="ORF">BO82DRAFT_359322</name>
</gene>